<feature type="transmembrane region" description="Helical" evidence="1">
    <location>
        <begin position="110"/>
        <end position="138"/>
    </location>
</feature>
<feature type="transmembrane region" description="Helical" evidence="1">
    <location>
        <begin position="75"/>
        <end position="104"/>
    </location>
</feature>
<proteinExistence type="predicted"/>
<accession>A0A1G9W9X6</accession>
<dbReference type="STRING" id="146817.SAMN04488502_107160"/>
<dbReference type="Proteomes" id="UP000214880">
    <property type="component" value="Unassembled WGS sequence"/>
</dbReference>
<feature type="transmembrane region" description="Helical" evidence="1">
    <location>
        <begin position="36"/>
        <end position="54"/>
    </location>
</feature>
<organism evidence="3 4">
    <name type="scientific">Dendrosporobacter quercicolus</name>
    <dbReference type="NCBI Taxonomy" id="146817"/>
    <lineage>
        <taxon>Bacteria</taxon>
        <taxon>Bacillati</taxon>
        <taxon>Bacillota</taxon>
        <taxon>Negativicutes</taxon>
        <taxon>Selenomonadales</taxon>
        <taxon>Sporomusaceae</taxon>
        <taxon>Dendrosporobacter</taxon>
    </lineage>
</organism>
<gene>
    <name evidence="3" type="ORF">SAMN04488502_107160</name>
</gene>
<feature type="domain" description="DUF1468" evidence="2">
    <location>
        <begin position="6"/>
        <end position="139"/>
    </location>
</feature>
<feature type="transmembrane region" description="Helical" evidence="1">
    <location>
        <begin position="5"/>
        <end position="24"/>
    </location>
</feature>
<evidence type="ECO:0000259" key="2">
    <source>
        <dbReference type="Pfam" id="PF07331"/>
    </source>
</evidence>
<sequence length="139" mass="15349">MIEKILAGFFVAVSIIYLFFANEYSFGTVDAPKAGFLPNLAGGAAVILAFIVLIRQCRSKTREVLEQVNWRKLAMVVTGLVFYIVLFQVAGYIAATFIVVFYLFKVTDTVGWVFTGLLSVTVTASFYTVFVKVLGILLP</sequence>
<evidence type="ECO:0000313" key="3">
    <source>
        <dbReference type="EMBL" id="SDM81031.1"/>
    </source>
</evidence>
<reference evidence="3 4" key="1">
    <citation type="submission" date="2016-10" db="EMBL/GenBank/DDBJ databases">
        <authorList>
            <person name="de Groot N.N."/>
        </authorList>
    </citation>
    <scope>NUCLEOTIDE SEQUENCE [LARGE SCALE GENOMIC DNA]</scope>
    <source>
        <strain evidence="3 4">DSM 1736</strain>
    </source>
</reference>
<keyword evidence="4" id="KW-1185">Reference proteome</keyword>
<protein>
    <submittedName>
        <fullName evidence="3">Tripartite tricarboxylate transporter TctB family protein</fullName>
    </submittedName>
</protein>
<keyword evidence="1" id="KW-0472">Membrane</keyword>
<name>A0A1G9W9X6_9FIRM</name>
<dbReference type="RefSeq" id="WP_092074192.1">
    <property type="nucleotide sequence ID" value="NZ_FNHB01000007.1"/>
</dbReference>
<keyword evidence="1" id="KW-0812">Transmembrane</keyword>
<evidence type="ECO:0000256" key="1">
    <source>
        <dbReference type="SAM" id="Phobius"/>
    </source>
</evidence>
<dbReference type="Pfam" id="PF07331">
    <property type="entry name" value="TctB"/>
    <property type="match status" value="1"/>
</dbReference>
<dbReference type="EMBL" id="FNHB01000007">
    <property type="protein sequence ID" value="SDM81031.1"/>
    <property type="molecule type" value="Genomic_DNA"/>
</dbReference>
<dbReference type="InterPro" id="IPR009936">
    <property type="entry name" value="DUF1468"/>
</dbReference>
<dbReference type="OrthoDB" id="1683461at2"/>
<keyword evidence="1" id="KW-1133">Transmembrane helix</keyword>
<evidence type="ECO:0000313" key="4">
    <source>
        <dbReference type="Proteomes" id="UP000214880"/>
    </source>
</evidence>
<dbReference type="AlphaFoldDB" id="A0A1G9W9X6"/>